<dbReference type="GO" id="GO:0030182">
    <property type="term" value="P:neuron differentiation"/>
    <property type="evidence" value="ECO:0007669"/>
    <property type="project" value="TreeGrafter"/>
</dbReference>
<dbReference type="Gene3D" id="3.30.70.1470">
    <property type="entry name" value="Caspase-like"/>
    <property type="match status" value="1"/>
</dbReference>
<dbReference type="FunFam" id="3.40.50.1460:FF:000024">
    <property type="entry name" value="Caspase 21"/>
    <property type="match status" value="1"/>
</dbReference>
<dbReference type="GO" id="GO:0006508">
    <property type="term" value="P:proteolysis"/>
    <property type="evidence" value="ECO:0007669"/>
    <property type="project" value="UniProtKB-KW"/>
</dbReference>
<comment type="catalytic activity">
    <reaction evidence="9">
        <text>Strict requirement for an Asp residue at positions P1 and P4. It has a preferred cleavage sequence of Asp-Xaa-Xaa-Asp-|- with a hydrophobic amino-acid residue at P2 and a hydrophilic amino-acid residue at P3, although Val or Ala are also accepted at this position.</text>
        <dbReference type="EC" id="3.4.22.56"/>
    </reaction>
</comment>
<dbReference type="CDD" id="cd00032">
    <property type="entry name" value="CASc"/>
    <property type="match status" value="1"/>
</dbReference>
<dbReference type="PROSITE" id="PS50208">
    <property type="entry name" value="CASPASE_P20"/>
    <property type="match status" value="1"/>
</dbReference>
<evidence type="ECO:0000256" key="9">
    <source>
        <dbReference type="ARBA" id="ARBA00036189"/>
    </source>
</evidence>
<reference evidence="15 16" key="1">
    <citation type="submission" date="2019-04" db="EMBL/GenBank/DDBJ databases">
        <authorList>
            <consortium name="Wellcome Sanger Institute Data Sharing"/>
        </authorList>
    </citation>
    <scope>NUCLEOTIDE SEQUENCE [LARGE SCALE GENOMIC DNA]</scope>
</reference>
<evidence type="ECO:0000313" key="16">
    <source>
        <dbReference type="Proteomes" id="UP000694397"/>
    </source>
</evidence>
<dbReference type="OrthoDB" id="6116485at2759"/>
<dbReference type="GeneTree" id="ENSGT00940000153232"/>
<dbReference type="SUPFAM" id="SSF52129">
    <property type="entry name" value="Caspase-like"/>
    <property type="match status" value="1"/>
</dbReference>
<reference evidence="15" key="2">
    <citation type="submission" date="2025-08" db="UniProtKB">
        <authorList>
            <consortium name="Ensembl"/>
        </authorList>
    </citation>
    <scope>IDENTIFICATION</scope>
</reference>
<evidence type="ECO:0000256" key="8">
    <source>
        <dbReference type="ARBA" id="ARBA00023145"/>
    </source>
</evidence>
<evidence type="ECO:0000256" key="4">
    <source>
        <dbReference type="ARBA" id="ARBA00022670"/>
    </source>
</evidence>
<dbReference type="PRINTS" id="PR00376">
    <property type="entry name" value="IL1BCENZYME"/>
</dbReference>
<sequence length="311" mass="34860">MCLAHLHVVAVLPGDSPVKPRSPRTCWCATLFLLPLKRFLLCSANGTDHSQGSDMQYSTNHTHVGKCVVMNNQCFSGLLERHGTEEDEKVLRDTFEGLGFTLQVERNLTARDMLRVLESVSREDHSERSCFVCVVLSHGDEGHILGTDGKAVPVGKLSATLTARRCPSLWGKPKLFFVQACRGQEYDCGVQTDSVVEREPCVTFCEAPEEDFLCGYSTPPGYFSWRNQATGSVYIRGLCLMLEQHSSLEMTRILTRVNQWVALNFESQTGHQSSSGKKQMPCVVSRLTKELYLRHRPRFERGSVPTSNNLE</sequence>
<dbReference type="PANTHER" id="PTHR10454">
    <property type="entry name" value="CASPASE"/>
    <property type="match status" value="1"/>
</dbReference>
<dbReference type="PROSITE" id="PS50207">
    <property type="entry name" value="CASPASE_P10"/>
    <property type="match status" value="1"/>
</dbReference>
<feature type="domain" description="Caspase family p20" evidence="14">
    <location>
        <begin position="63"/>
        <end position="185"/>
    </location>
</feature>
<dbReference type="GO" id="GO:0030216">
    <property type="term" value="P:keratinocyte differentiation"/>
    <property type="evidence" value="ECO:0007669"/>
    <property type="project" value="TreeGrafter"/>
</dbReference>
<dbReference type="SMART" id="SM00115">
    <property type="entry name" value="CASc"/>
    <property type="match status" value="1"/>
</dbReference>
<keyword evidence="6" id="KW-0378">Hydrolase</keyword>
<evidence type="ECO:0000256" key="2">
    <source>
        <dbReference type="ARBA" id="ARBA00010134"/>
    </source>
</evidence>
<evidence type="ECO:0000256" key="7">
    <source>
        <dbReference type="ARBA" id="ARBA00022807"/>
    </source>
</evidence>
<dbReference type="PROSITE" id="PS01122">
    <property type="entry name" value="CASPASE_CYS"/>
    <property type="match status" value="1"/>
</dbReference>
<dbReference type="InterPro" id="IPR002398">
    <property type="entry name" value="Pept_C14"/>
</dbReference>
<dbReference type="InterPro" id="IPR033139">
    <property type="entry name" value="Caspase_cys_AS"/>
</dbReference>
<dbReference type="InterPro" id="IPR015917">
    <property type="entry name" value="Pept_C14A"/>
</dbReference>
<evidence type="ECO:0000259" key="14">
    <source>
        <dbReference type="PROSITE" id="PS50208"/>
    </source>
</evidence>
<dbReference type="GO" id="GO:0006915">
    <property type="term" value="P:apoptotic process"/>
    <property type="evidence" value="ECO:0007669"/>
    <property type="project" value="UniProtKB-KW"/>
</dbReference>
<dbReference type="InterPro" id="IPR029030">
    <property type="entry name" value="Caspase-like_dom_sf"/>
</dbReference>
<keyword evidence="4" id="KW-0645">Protease</keyword>
<dbReference type="PROSITE" id="PS01121">
    <property type="entry name" value="CASPASE_HIS"/>
    <property type="match status" value="1"/>
</dbReference>
<keyword evidence="5" id="KW-0053">Apoptosis</keyword>
<keyword evidence="3" id="KW-0963">Cytoplasm</keyword>
<proteinExistence type="inferred from homology"/>
<dbReference type="EC" id="3.4.22.56" evidence="10"/>
<dbReference type="Gene3D" id="3.40.50.1460">
    <property type="match status" value="1"/>
</dbReference>
<dbReference type="Proteomes" id="UP000694397">
    <property type="component" value="Chromosome 16"/>
</dbReference>
<dbReference type="GO" id="GO:0043525">
    <property type="term" value="P:positive regulation of neuron apoptotic process"/>
    <property type="evidence" value="ECO:0007669"/>
    <property type="project" value="TreeGrafter"/>
</dbReference>
<evidence type="ECO:0000256" key="1">
    <source>
        <dbReference type="ARBA" id="ARBA00004496"/>
    </source>
</evidence>
<dbReference type="PANTHER" id="PTHR10454:SF198">
    <property type="entry name" value="CASPASE-3"/>
    <property type="match status" value="1"/>
</dbReference>
<evidence type="ECO:0000256" key="3">
    <source>
        <dbReference type="ARBA" id="ARBA00022490"/>
    </source>
</evidence>
<accession>A0A8C9U4Z4</accession>
<dbReference type="InterPro" id="IPR011600">
    <property type="entry name" value="Pept_C14_caspase"/>
</dbReference>
<evidence type="ECO:0000313" key="15">
    <source>
        <dbReference type="Ensembl" id="ENSSFOP00015059892.1"/>
    </source>
</evidence>
<dbReference type="InterPro" id="IPR001309">
    <property type="entry name" value="Pept_C14_p20"/>
</dbReference>
<reference evidence="15" key="3">
    <citation type="submission" date="2025-09" db="UniProtKB">
        <authorList>
            <consortium name="Ensembl"/>
        </authorList>
    </citation>
    <scope>IDENTIFICATION</scope>
</reference>
<dbReference type="AlphaFoldDB" id="A0A8C9U4Z4"/>
<dbReference type="InterPro" id="IPR002138">
    <property type="entry name" value="Pept_C14_p10"/>
</dbReference>
<feature type="domain" description="Caspase family p10" evidence="13">
    <location>
        <begin position="209"/>
        <end position="295"/>
    </location>
</feature>
<dbReference type="InterPro" id="IPR016129">
    <property type="entry name" value="Caspase_his_AS"/>
</dbReference>
<evidence type="ECO:0000256" key="6">
    <source>
        <dbReference type="ARBA" id="ARBA00022801"/>
    </source>
</evidence>
<evidence type="ECO:0000259" key="13">
    <source>
        <dbReference type="PROSITE" id="PS50207"/>
    </source>
</evidence>
<dbReference type="GO" id="GO:0005737">
    <property type="term" value="C:cytoplasm"/>
    <property type="evidence" value="ECO:0007669"/>
    <property type="project" value="UniProtKB-SubCell"/>
</dbReference>
<protein>
    <recommendedName>
        <fullName evidence="11">Caspase-3</fullName>
        <ecNumber evidence="10">3.4.22.56</ecNumber>
    </recommendedName>
</protein>
<keyword evidence="7" id="KW-0788">Thiol protease</keyword>
<comment type="subcellular location">
    <subcellularLocation>
        <location evidence="1">Cytoplasm</location>
    </subcellularLocation>
</comment>
<dbReference type="GO" id="GO:0030218">
    <property type="term" value="P:erythrocyte differentiation"/>
    <property type="evidence" value="ECO:0007669"/>
    <property type="project" value="TreeGrafter"/>
</dbReference>
<name>A0A8C9U4Z4_SCLFO</name>
<comment type="similarity">
    <text evidence="2 12">Belongs to the peptidase C14A family.</text>
</comment>
<dbReference type="Ensembl" id="ENSSFOT00015070160.1">
    <property type="protein sequence ID" value="ENSSFOP00015059892.1"/>
    <property type="gene ID" value="ENSSFOG00015020576.2"/>
</dbReference>
<dbReference type="GO" id="GO:0004197">
    <property type="term" value="F:cysteine-type endopeptidase activity"/>
    <property type="evidence" value="ECO:0007669"/>
    <property type="project" value="InterPro"/>
</dbReference>
<evidence type="ECO:0000256" key="12">
    <source>
        <dbReference type="RuleBase" id="RU003971"/>
    </source>
</evidence>
<keyword evidence="8" id="KW-0865">Zymogen</keyword>
<organism evidence="15 16">
    <name type="scientific">Scleropages formosus</name>
    <name type="common">Asian bonytongue</name>
    <name type="synonym">Osteoglossum formosum</name>
    <dbReference type="NCBI Taxonomy" id="113540"/>
    <lineage>
        <taxon>Eukaryota</taxon>
        <taxon>Metazoa</taxon>
        <taxon>Chordata</taxon>
        <taxon>Craniata</taxon>
        <taxon>Vertebrata</taxon>
        <taxon>Euteleostomi</taxon>
        <taxon>Actinopterygii</taxon>
        <taxon>Neopterygii</taxon>
        <taxon>Teleostei</taxon>
        <taxon>Osteoglossocephala</taxon>
        <taxon>Osteoglossomorpha</taxon>
        <taxon>Osteoglossiformes</taxon>
        <taxon>Osteoglossidae</taxon>
        <taxon>Scleropages</taxon>
    </lineage>
</organism>
<dbReference type="GO" id="GO:0031264">
    <property type="term" value="C:death-inducing signaling complex"/>
    <property type="evidence" value="ECO:0007669"/>
    <property type="project" value="TreeGrafter"/>
</dbReference>
<dbReference type="Pfam" id="PF00656">
    <property type="entry name" value="Peptidase_C14"/>
    <property type="match status" value="1"/>
</dbReference>
<keyword evidence="16" id="KW-1185">Reference proteome</keyword>
<evidence type="ECO:0000256" key="10">
    <source>
        <dbReference type="ARBA" id="ARBA00038900"/>
    </source>
</evidence>
<evidence type="ECO:0000256" key="11">
    <source>
        <dbReference type="ARBA" id="ARBA00039708"/>
    </source>
</evidence>
<evidence type="ECO:0000256" key="5">
    <source>
        <dbReference type="ARBA" id="ARBA00022703"/>
    </source>
</evidence>